<organism evidence="4 5">
    <name type="scientific">Thalictrum thalictroides</name>
    <name type="common">Rue-anemone</name>
    <name type="synonym">Anemone thalictroides</name>
    <dbReference type="NCBI Taxonomy" id="46969"/>
    <lineage>
        <taxon>Eukaryota</taxon>
        <taxon>Viridiplantae</taxon>
        <taxon>Streptophyta</taxon>
        <taxon>Embryophyta</taxon>
        <taxon>Tracheophyta</taxon>
        <taxon>Spermatophyta</taxon>
        <taxon>Magnoliopsida</taxon>
        <taxon>Ranunculales</taxon>
        <taxon>Ranunculaceae</taxon>
        <taxon>Thalictroideae</taxon>
        <taxon>Thalictrum</taxon>
    </lineage>
</organism>
<feature type="domain" description="Bifunctional inhibitor/plant lipid transfer protein/seed storage helical" evidence="3">
    <location>
        <begin position="46"/>
        <end position="126"/>
    </location>
</feature>
<keyword evidence="5" id="KW-1185">Reference proteome</keyword>
<feature type="chain" id="PRO_5029778126" description="Bifunctional inhibitor/plant lipid transfer protein/seed storage helical domain-containing protein" evidence="2">
    <location>
        <begin position="21"/>
        <end position="133"/>
    </location>
</feature>
<sequence length="133" mass="15197">MARLTIVGALLLLVLAIAEAKVYQTIIVTTTEFDEPAITSESSERCRKEISGLRMNSCRLHLKPYVRPAIEPCCQELRQVNDPQCRCEALRQTAQSVSGYEQQQEAVMWKAQQLPDVCGMEELRNCQIYQEKY</sequence>
<comment type="similarity">
    <text evidence="1">Belongs to the 2S seed storage albumins family.</text>
</comment>
<keyword evidence="2" id="KW-0732">Signal</keyword>
<evidence type="ECO:0000256" key="1">
    <source>
        <dbReference type="ARBA" id="ARBA00008262"/>
    </source>
</evidence>
<dbReference type="Pfam" id="PF00234">
    <property type="entry name" value="Tryp_alpha_amyl"/>
    <property type="match status" value="1"/>
</dbReference>
<dbReference type="GO" id="GO:0045735">
    <property type="term" value="F:nutrient reservoir activity"/>
    <property type="evidence" value="ECO:0007669"/>
    <property type="project" value="InterPro"/>
</dbReference>
<reference evidence="4 5" key="1">
    <citation type="submission" date="2020-06" db="EMBL/GenBank/DDBJ databases">
        <title>Transcriptomic and genomic resources for Thalictrum thalictroides and T. hernandezii: Facilitating candidate gene discovery in an emerging model plant lineage.</title>
        <authorList>
            <person name="Arias T."/>
            <person name="Riano-Pachon D.M."/>
            <person name="Di Stilio V.S."/>
        </authorList>
    </citation>
    <scope>NUCLEOTIDE SEQUENCE [LARGE SCALE GENOMIC DNA]</scope>
    <source>
        <strain evidence="5">cv. WT478/WT964</strain>
        <tissue evidence="4">Leaves</tissue>
    </source>
</reference>
<dbReference type="AlphaFoldDB" id="A0A7J6XFM4"/>
<evidence type="ECO:0000313" key="5">
    <source>
        <dbReference type="Proteomes" id="UP000554482"/>
    </source>
</evidence>
<name>A0A7J6XFM4_THATH</name>
<dbReference type="Gene3D" id="1.10.110.10">
    <property type="entry name" value="Plant lipid-transfer and hydrophobic proteins"/>
    <property type="match status" value="1"/>
</dbReference>
<dbReference type="InterPro" id="IPR016140">
    <property type="entry name" value="Bifunc_inhib/LTP/seed_store"/>
</dbReference>
<proteinExistence type="inferred from homology"/>
<dbReference type="InterPro" id="IPR036312">
    <property type="entry name" value="Bifun_inhib/LTP/seed_sf"/>
</dbReference>
<dbReference type="PANTHER" id="PTHR35496:SF4">
    <property type="entry name" value="2S SULFUR-RICH SEED STORAGE PROTEIN 2-LIKE"/>
    <property type="match status" value="1"/>
</dbReference>
<dbReference type="PANTHER" id="PTHR35496">
    <property type="entry name" value="2S SEED STORAGE PROTEIN 1-RELATED"/>
    <property type="match status" value="1"/>
</dbReference>
<accession>A0A7J6XFM4</accession>
<dbReference type="Proteomes" id="UP000554482">
    <property type="component" value="Unassembled WGS sequence"/>
</dbReference>
<evidence type="ECO:0000259" key="3">
    <source>
        <dbReference type="SMART" id="SM00499"/>
    </source>
</evidence>
<feature type="signal peptide" evidence="2">
    <location>
        <begin position="1"/>
        <end position="20"/>
    </location>
</feature>
<evidence type="ECO:0000313" key="4">
    <source>
        <dbReference type="EMBL" id="KAF5207877.1"/>
    </source>
</evidence>
<gene>
    <name evidence="4" type="ORF">FRX31_002534</name>
</gene>
<dbReference type="EMBL" id="JABWDY010000845">
    <property type="protein sequence ID" value="KAF5207877.1"/>
    <property type="molecule type" value="Genomic_DNA"/>
</dbReference>
<dbReference type="SUPFAM" id="SSF47699">
    <property type="entry name" value="Bifunctional inhibitor/lipid-transfer protein/seed storage 2S albumin"/>
    <property type="match status" value="1"/>
</dbReference>
<protein>
    <recommendedName>
        <fullName evidence="3">Bifunctional inhibitor/plant lipid transfer protein/seed storage helical domain-containing protein</fullName>
    </recommendedName>
</protein>
<dbReference type="InterPro" id="IPR000617">
    <property type="entry name" value="Napin/2SS/CON"/>
</dbReference>
<comment type="caution">
    <text evidence="4">The sequence shown here is derived from an EMBL/GenBank/DDBJ whole genome shotgun (WGS) entry which is preliminary data.</text>
</comment>
<dbReference type="OrthoDB" id="1922883at2759"/>
<evidence type="ECO:0000256" key="2">
    <source>
        <dbReference type="SAM" id="SignalP"/>
    </source>
</evidence>
<dbReference type="SMART" id="SM00499">
    <property type="entry name" value="AAI"/>
    <property type="match status" value="1"/>
</dbReference>